<dbReference type="InterPro" id="IPR043519">
    <property type="entry name" value="NT_sf"/>
</dbReference>
<keyword evidence="2 7" id="KW-0548">Nucleotidyltransferase</keyword>
<name>A0ABM8X9X0_9BURK</name>
<dbReference type="EMBL" id="CAJZAG010000007">
    <property type="protein sequence ID" value="CAG9176827.1"/>
    <property type="molecule type" value="Genomic_DNA"/>
</dbReference>
<comment type="catalytic activity">
    <reaction evidence="7">
        <text>[glutamine synthetase]-O(4)-(5'-adenylyl)-L-tyrosine + phosphate = [glutamine synthetase]-L-tyrosine + ADP</text>
        <dbReference type="Rhea" id="RHEA:43716"/>
        <dbReference type="Rhea" id="RHEA-COMP:10660"/>
        <dbReference type="Rhea" id="RHEA-COMP:10661"/>
        <dbReference type="ChEBI" id="CHEBI:43474"/>
        <dbReference type="ChEBI" id="CHEBI:46858"/>
        <dbReference type="ChEBI" id="CHEBI:83624"/>
        <dbReference type="ChEBI" id="CHEBI:456216"/>
        <dbReference type="EC" id="2.7.7.89"/>
    </reaction>
</comment>
<organism evidence="11 12">
    <name type="scientific">Cupriavidus pampae</name>
    <dbReference type="NCBI Taxonomy" id="659251"/>
    <lineage>
        <taxon>Bacteria</taxon>
        <taxon>Pseudomonadati</taxon>
        <taxon>Pseudomonadota</taxon>
        <taxon>Betaproteobacteria</taxon>
        <taxon>Burkholderiales</taxon>
        <taxon>Burkholderiaceae</taxon>
        <taxon>Cupriavidus</taxon>
    </lineage>
</organism>
<dbReference type="NCBIfam" id="NF008292">
    <property type="entry name" value="PRK11072.1"/>
    <property type="match status" value="1"/>
</dbReference>
<sequence length="1029" mass="112425">MTASDPTGSSPVATPSSASGTPSAAPGAAPNAAPNATASADPTVVDPTAASGTADPVAGNDAAATSGALGTMTDGAFATMPAQDLAALDSKGHVLYSAAYSHYARRVMQARPEVTEVVTQAAGVPLTRAWMEARLAALHEPGADGADVDAAAGRALRRLRAEVMCVVIERDLRGAAALGEVTGAMTDLAELAIQHGLHVLGNDLAATFGRPTCRQGAEVQELVVVGMGKLGGRELNVSSDIDLIFLYDEDGETQGGTRSLSNHEYFIRLGRRLINLLSEVTADGYVFRVDMRLRPNGDAGPLVCSLGMLEEYLIVQGREWERYAWIKGRIVSAQDSPHAQRTAALLERLTTPFIFRRYLDYGVIAAIRSLHAQIRAEAAKRSGGLAGHGMNQRSFNIKLGRGGIREIEFMAQVFQLIRGGQDPALRVRPTLEVLSVAVGRNLLPAGQAEQLADAYRFLRQLEHRLQYRDDAQTHHLPTTPEEQQAVALSMGCADWQALVERMYALQEPVAQQFEATFADPYAEGDTQPAEELWPELVREEVATRATQDGPDQSDETDPGSSPCQRLQAVGFLDCTGLYDRLRAIATSVRYRALSETSRARFDQLVNRALDLAAKQDDADSTIARFLDFLDAISRRASYLSLLSEYPQAMDRVAHTLHASRWAAAYLTRHPQLLDELLDSDALAGAPDWPAFRSRLGERLAASDGQVETQMDILRREHHAETFRVLLQDLRGTLTVEQIADRLSDLADAMLEVTLQAVWRQLATRHIETPRFAVIAYGRLGGKELGYSSDLDIVFLYDDPHDRAPEVYAAYARRLITWLTSHTAAGMLFDVDTRLRPNGEAGLLVTSFDAFRRYQFREGDNTAWVWEHQALTRARFCAGDEEIGARFESLRKDVLSQPRDAATLRADIVEMRGKVSEGHPNPTGLFDLKHDRGGMVDIEFTVQYLVLLHSGTHAALTRNAGNIALLRIAGELGLIDAALAAEVGNAYRLFRARQHQIRLDGHAQARVQPASVAGETEKVRALWHAVFGDA</sequence>
<keyword evidence="5 7" id="KW-0460">Magnesium</keyword>
<dbReference type="EC" id="2.7.7.89" evidence="7"/>
<evidence type="ECO:0000256" key="5">
    <source>
        <dbReference type="ARBA" id="ARBA00022842"/>
    </source>
</evidence>
<comment type="cofactor">
    <cofactor evidence="7">
        <name>Mg(2+)</name>
        <dbReference type="ChEBI" id="CHEBI:18420"/>
    </cofactor>
</comment>
<evidence type="ECO:0000256" key="6">
    <source>
        <dbReference type="ARBA" id="ARBA00023268"/>
    </source>
</evidence>
<evidence type="ECO:0000256" key="3">
    <source>
        <dbReference type="ARBA" id="ARBA00022741"/>
    </source>
</evidence>
<dbReference type="PANTHER" id="PTHR30621">
    <property type="entry name" value="GLUTAMINE SYNTHETASE ADENYLYLTRANSFERASE"/>
    <property type="match status" value="1"/>
</dbReference>
<feature type="region of interest" description="Adenylyl removase" evidence="7">
    <location>
        <begin position="1"/>
        <end position="521"/>
    </location>
</feature>
<evidence type="ECO:0000256" key="1">
    <source>
        <dbReference type="ARBA" id="ARBA00022679"/>
    </source>
</evidence>
<evidence type="ECO:0000313" key="12">
    <source>
        <dbReference type="Proteomes" id="UP000706525"/>
    </source>
</evidence>
<keyword evidence="6 7" id="KW-0511">Multifunctional enzyme</keyword>
<evidence type="ECO:0000256" key="4">
    <source>
        <dbReference type="ARBA" id="ARBA00022840"/>
    </source>
</evidence>
<reference evidence="11 12" key="1">
    <citation type="submission" date="2021-08" db="EMBL/GenBank/DDBJ databases">
        <authorList>
            <person name="Peeters C."/>
        </authorList>
    </citation>
    <scope>NUCLEOTIDE SEQUENCE [LARGE SCALE GENOMIC DNA]</scope>
    <source>
        <strain evidence="11 12">LMG 32289</strain>
    </source>
</reference>
<dbReference type="Gene3D" id="1.20.120.330">
    <property type="entry name" value="Nucleotidyltransferases domain 2"/>
    <property type="match status" value="2"/>
</dbReference>
<dbReference type="CDD" id="cd05401">
    <property type="entry name" value="NT_GlnE_GlnD_like"/>
    <property type="match status" value="2"/>
</dbReference>
<dbReference type="Proteomes" id="UP000706525">
    <property type="component" value="Unassembled WGS sequence"/>
</dbReference>
<keyword evidence="3 7" id="KW-0547">Nucleotide-binding</keyword>
<evidence type="ECO:0000256" key="8">
    <source>
        <dbReference type="SAM" id="MobiDB-lite"/>
    </source>
</evidence>
<keyword evidence="12" id="KW-1185">Reference proteome</keyword>
<dbReference type="GO" id="GO:0016779">
    <property type="term" value="F:nucleotidyltransferase activity"/>
    <property type="evidence" value="ECO:0007669"/>
    <property type="project" value="UniProtKB-KW"/>
</dbReference>
<keyword evidence="4 7" id="KW-0067">ATP-binding</keyword>
<evidence type="ECO:0000256" key="2">
    <source>
        <dbReference type="ARBA" id="ARBA00022695"/>
    </source>
</evidence>
<dbReference type="HAMAP" id="MF_00802">
    <property type="entry name" value="GlnE"/>
    <property type="match status" value="1"/>
</dbReference>
<feature type="region of interest" description="Disordered" evidence="8">
    <location>
        <begin position="1"/>
        <end position="59"/>
    </location>
</feature>
<dbReference type="InterPro" id="IPR013546">
    <property type="entry name" value="PII_UdlTrfase/GS_AdlTrfase"/>
</dbReference>
<dbReference type="PANTHER" id="PTHR30621:SF0">
    <property type="entry name" value="BIFUNCTIONAL GLUTAMINE SYNTHETASE ADENYLYLTRANSFERASE_ADENYLYL-REMOVING ENZYME"/>
    <property type="match status" value="1"/>
</dbReference>
<gene>
    <name evidence="7 11" type="primary">glnE</name>
    <name evidence="11" type="ORF">LMG32289_03651</name>
</gene>
<dbReference type="SUPFAM" id="SSF81593">
    <property type="entry name" value="Nucleotidyltransferase substrate binding subunit/domain"/>
    <property type="match status" value="2"/>
</dbReference>
<evidence type="ECO:0000259" key="9">
    <source>
        <dbReference type="Pfam" id="PF03710"/>
    </source>
</evidence>
<dbReference type="InterPro" id="IPR023057">
    <property type="entry name" value="GlnE"/>
</dbReference>
<accession>A0ABM8X9X0</accession>
<dbReference type="SUPFAM" id="SSF81301">
    <property type="entry name" value="Nucleotidyltransferase"/>
    <property type="match status" value="2"/>
</dbReference>
<dbReference type="Gene3D" id="3.30.460.10">
    <property type="entry name" value="Beta Polymerase, domain 2"/>
    <property type="match status" value="2"/>
</dbReference>
<feature type="region of interest" description="Disordered" evidence="8">
    <location>
        <begin position="542"/>
        <end position="562"/>
    </location>
</feature>
<feature type="domain" description="PII-uridylyltransferase/Glutamine-synthetase adenylyltransferase" evidence="10">
    <location>
        <begin position="390"/>
        <end position="516"/>
    </location>
</feature>
<dbReference type="Gene3D" id="1.20.120.1510">
    <property type="match status" value="1"/>
</dbReference>
<comment type="function">
    <text evidence="7">Involved in the regulation of glutamine synthetase GlnA, a key enzyme in the process to assimilate ammonia. When cellular nitrogen levels are high, the C-terminal adenylyl transferase (AT) inactivates GlnA by covalent transfer of an adenylyl group from ATP to specific tyrosine residue of GlnA, thus reducing its activity. Conversely, when nitrogen levels are low, the N-terminal adenylyl removase (AR) activates GlnA by removing the adenylyl group by phosphorolysis, increasing its activity. The regulatory region of GlnE binds the signal transduction protein PII (GlnB) which indicates the nitrogen status of the cell.</text>
</comment>
<feature type="domain" description="Glutamate-ammonia ligase adenylyltransferase repeated" evidence="9">
    <location>
        <begin position="96"/>
        <end position="340"/>
    </location>
</feature>
<proteinExistence type="inferred from homology"/>
<comment type="similarity">
    <text evidence="7">Belongs to the GlnE family.</text>
</comment>
<comment type="catalytic activity">
    <reaction evidence="7">
        <text>[glutamine synthetase]-L-tyrosine + ATP = [glutamine synthetase]-O(4)-(5'-adenylyl)-L-tyrosine + diphosphate</text>
        <dbReference type="Rhea" id="RHEA:18589"/>
        <dbReference type="Rhea" id="RHEA-COMP:10660"/>
        <dbReference type="Rhea" id="RHEA-COMP:10661"/>
        <dbReference type="ChEBI" id="CHEBI:30616"/>
        <dbReference type="ChEBI" id="CHEBI:33019"/>
        <dbReference type="ChEBI" id="CHEBI:46858"/>
        <dbReference type="ChEBI" id="CHEBI:83624"/>
        <dbReference type="EC" id="2.7.7.42"/>
    </reaction>
</comment>
<comment type="caution">
    <text evidence="11">The sequence shown here is derived from an EMBL/GenBank/DDBJ whole genome shotgun (WGS) entry which is preliminary data.</text>
</comment>
<protein>
    <recommendedName>
        <fullName evidence="7">Bifunctional glutamine synthetase adenylyltransferase/adenylyl-removing enzyme</fullName>
    </recommendedName>
    <alternativeName>
        <fullName evidence="7">ATP:glutamine synthetase adenylyltransferase</fullName>
    </alternativeName>
    <alternativeName>
        <fullName evidence="7">ATase</fullName>
    </alternativeName>
    <domain>
        <recommendedName>
            <fullName evidence="7">Glutamine synthetase adenylyl-L-tyrosine phosphorylase</fullName>
            <ecNumber evidence="7">2.7.7.89</ecNumber>
        </recommendedName>
        <alternativeName>
            <fullName evidence="7">Adenylyl removase</fullName>
            <shortName evidence="7">AR</shortName>
            <shortName evidence="7">AT-N</shortName>
        </alternativeName>
    </domain>
    <domain>
        <recommendedName>
            <fullName evidence="7">Glutamine synthetase adenylyl transferase</fullName>
            <ecNumber evidence="7">2.7.7.42</ecNumber>
        </recommendedName>
        <alternativeName>
            <fullName evidence="7">Adenylyl transferase</fullName>
            <shortName evidence="7">AT</shortName>
            <shortName evidence="7">AT-C</shortName>
        </alternativeName>
    </domain>
</protein>
<keyword evidence="1 7" id="KW-0808">Transferase</keyword>
<dbReference type="Pfam" id="PF03710">
    <property type="entry name" value="GlnE"/>
    <property type="match status" value="2"/>
</dbReference>
<evidence type="ECO:0000256" key="7">
    <source>
        <dbReference type="HAMAP-Rule" id="MF_00802"/>
    </source>
</evidence>
<evidence type="ECO:0000259" key="10">
    <source>
        <dbReference type="Pfam" id="PF08335"/>
    </source>
</evidence>
<feature type="region of interest" description="Adenylyl transferase" evidence="7">
    <location>
        <begin position="529"/>
        <end position="1029"/>
    </location>
</feature>
<feature type="domain" description="Glutamate-ammonia ligase adenylyltransferase repeated" evidence="9">
    <location>
        <begin position="651"/>
        <end position="887"/>
    </location>
</feature>
<feature type="compositionally biased region" description="Low complexity" evidence="8">
    <location>
        <begin position="1"/>
        <end position="40"/>
    </location>
</feature>
<dbReference type="InterPro" id="IPR005190">
    <property type="entry name" value="GlnE_rpt_dom"/>
</dbReference>
<dbReference type="EC" id="2.7.7.42" evidence="7"/>
<evidence type="ECO:0000313" key="11">
    <source>
        <dbReference type="EMBL" id="CAG9176827.1"/>
    </source>
</evidence>
<dbReference type="Pfam" id="PF08335">
    <property type="entry name" value="GlnD_UR_UTase"/>
    <property type="match status" value="1"/>
</dbReference>